<evidence type="ECO:0000313" key="2">
    <source>
        <dbReference type="Proteomes" id="UP001250662"/>
    </source>
</evidence>
<sequence length="277" mass="32976">MSINTLSQEYFRFLRQVDINTLNNSQKFAFSYLQSIGINSNEFIITRNEQSKIAEKISSGKASLEETKEQFYLEAKCYNYLENIYIQIHRIEYMFRKNLLTFNYNNSMTELEYRNWLNDFHFITMIRNKLFEHASENFDFCSDNGNAFLTNDIYDFRIWFFQGAGAFQDATLPIVENFNNCLGKINEILKVDFNKPFFEKCKYIRRGAQLLSKQEQYDLFNHSIKKTGFVTHTPMELLSKAFNVAKLIFINPLPIELNRRNLKVRNEENLVDAIWIY</sequence>
<gene>
    <name evidence="1" type="ORF">RM520_15055</name>
</gene>
<keyword evidence="2" id="KW-1185">Reference proteome</keyword>
<protein>
    <submittedName>
        <fullName evidence="1">Uncharacterized protein</fullName>
    </submittedName>
</protein>
<proteinExistence type="predicted"/>
<reference evidence="1 2" key="1">
    <citation type="submission" date="2023-09" db="EMBL/GenBank/DDBJ databases">
        <authorList>
            <person name="Rey-Velasco X."/>
        </authorList>
    </citation>
    <scope>NUCLEOTIDE SEQUENCE [LARGE SCALE GENOMIC DNA]</scope>
    <source>
        <strain evidence="1 2">P007</strain>
    </source>
</reference>
<organism evidence="1 2">
    <name type="scientific">Croceitalea vernalis</name>
    <dbReference type="NCBI Taxonomy" id="3075599"/>
    <lineage>
        <taxon>Bacteria</taxon>
        <taxon>Pseudomonadati</taxon>
        <taxon>Bacteroidota</taxon>
        <taxon>Flavobacteriia</taxon>
        <taxon>Flavobacteriales</taxon>
        <taxon>Flavobacteriaceae</taxon>
        <taxon>Croceitalea</taxon>
    </lineage>
</organism>
<dbReference type="EMBL" id="JAVRHU010000008">
    <property type="protein sequence ID" value="MDT0622943.1"/>
    <property type="molecule type" value="Genomic_DNA"/>
</dbReference>
<comment type="caution">
    <text evidence="1">The sequence shown here is derived from an EMBL/GenBank/DDBJ whole genome shotgun (WGS) entry which is preliminary data.</text>
</comment>
<dbReference type="Proteomes" id="UP001250662">
    <property type="component" value="Unassembled WGS sequence"/>
</dbReference>
<dbReference type="RefSeq" id="WP_311388538.1">
    <property type="nucleotide sequence ID" value="NZ_JAVRHU010000008.1"/>
</dbReference>
<accession>A0ABU3BL98</accession>
<evidence type="ECO:0000313" key="1">
    <source>
        <dbReference type="EMBL" id="MDT0622943.1"/>
    </source>
</evidence>
<name>A0ABU3BL98_9FLAO</name>